<protein>
    <submittedName>
        <fullName evidence="3">Uncharacterized protein</fullName>
    </submittedName>
</protein>
<name>A0A212CW93_CEREH</name>
<keyword evidence="2" id="KW-0732">Signal</keyword>
<feature type="transmembrane region" description="Helical" evidence="1">
    <location>
        <begin position="25"/>
        <end position="42"/>
    </location>
</feature>
<keyword evidence="1" id="KW-0812">Transmembrane</keyword>
<keyword evidence="1" id="KW-0472">Membrane</keyword>
<accession>A0A212CW93</accession>
<sequence length="66" mass="7277">MRFPVSFVLLSVVAAVPRPAPSNPTLAPGPVIFTIIAFVLEGKRSKVTRRPKATDYQRLDQKVSLQ</sequence>
<reference evidence="3 4" key="1">
    <citation type="journal article" date="2018" name="Mol. Genet. Genomics">
        <title>The red deer Cervus elaphus genome CerEla1.0: sequencing, annotating, genes, and chromosomes.</title>
        <authorList>
            <person name="Bana N.A."/>
            <person name="Nyiri A."/>
            <person name="Nagy J."/>
            <person name="Frank K."/>
            <person name="Nagy T."/>
            <person name="Steger V."/>
            <person name="Schiller M."/>
            <person name="Lakatos P."/>
            <person name="Sugar L."/>
            <person name="Horn P."/>
            <person name="Barta E."/>
            <person name="Orosz L."/>
        </authorList>
    </citation>
    <scope>NUCLEOTIDE SEQUENCE [LARGE SCALE GENOMIC DNA]</scope>
    <source>
        <strain evidence="3">Hungarian</strain>
    </source>
</reference>
<feature type="chain" id="PRO_5012555542" evidence="2">
    <location>
        <begin position="23"/>
        <end position="66"/>
    </location>
</feature>
<dbReference type="EMBL" id="MKHE01000011">
    <property type="protein sequence ID" value="OWK10246.1"/>
    <property type="molecule type" value="Genomic_DNA"/>
</dbReference>
<dbReference type="AlphaFoldDB" id="A0A212CW93"/>
<keyword evidence="1" id="KW-1133">Transmembrane helix</keyword>
<organism evidence="3 4">
    <name type="scientific">Cervus elaphus hippelaphus</name>
    <name type="common">European red deer</name>
    <dbReference type="NCBI Taxonomy" id="46360"/>
    <lineage>
        <taxon>Eukaryota</taxon>
        <taxon>Metazoa</taxon>
        <taxon>Chordata</taxon>
        <taxon>Craniata</taxon>
        <taxon>Vertebrata</taxon>
        <taxon>Euteleostomi</taxon>
        <taxon>Mammalia</taxon>
        <taxon>Eutheria</taxon>
        <taxon>Laurasiatheria</taxon>
        <taxon>Artiodactyla</taxon>
        <taxon>Ruminantia</taxon>
        <taxon>Pecora</taxon>
        <taxon>Cervidae</taxon>
        <taxon>Cervinae</taxon>
        <taxon>Cervus</taxon>
    </lineage>
</organism>
<evidence type="ECO:0000313" key="4">
    <source>
        <dbReference type="Proteomes" id="UP000242450"/>
    </source>
</evidence>
<evidence type="ECO:0000256" key="1">
    <source>
        <dbReference type="SAM" id="Phobius"/>
    </source>
</evidence>
<evidence type="ECO:0000313" key="3">
    <source>
        <dbReference type="EMBL" id="OWK10246.1"/>
    </source>
</evidence>
<dbReference type="OrthoDB" id="5846619at2759"/>
<dbReference type="Proteomes" id="UP000242450">
    <property type="component" value="Chromosome 11"/>
</dbReference>
<gene>
    <name evidence="3" type="ORF">Celaphus_00005503</name>
</gene>
<evidence type="ECO:0000256" key="2">
    <source>
        <dbReference type="SAM" id="SignalP"/>
    </source>
</evidence>
<proteinExistence type="predicted"/>
<comment type="caution">
    <text evidence="3">The sequence shown here is derived from an EMBL/GenBank/DDBJ whole genome shotgun (WGS) entry which is preliminary data.</text>
</comment>
<feature type="signal peptide" evidence="2">
    <location>
        <begin position="1"/>
        <end position="22"/>
    </location>
</feature>
<keyword evidence="4" id="KW-1185">Reference proteome</keyword>